<dbReference type="Pfam" id="PF13639">
    <property type="entry name" value="zf-RING_2"/>
    <property type="match status" value="1"/>
</dbReference>
<dbReference type="AlphaFoldDB" id="A0A7C8MJZ4"/>
<dbReference type="EMBL" id="JAADJZ010000002">
    <property type="protein sequence ID" value="KAF2877483.1"/>
    <property type="molecule type" value="Genomic_DNA"/>
</dbReference>
<evidence type="ECO:0000313" key="3">
    <source>
        <dbReference type="EMBL" id="KAF2877483.1"/>
    </source>
</evidence>
<dbReference type="Proteomes" id="UP000481861">
    <property type="component" value="Unassembled WGS sequence"/>
</dbReference>
<keyword evidence="4" id="KW-1185">Reference proteome</keyword>
<proteinExistence type="predicted"/>
<evidence type="ECO:0000259" key="2">
    <source>
        <dbReference type="PROSITE" id="PS50089"/>
    </source>
</evidence>
<comment type="caution">
    <text evidence="3">The sequence shown here is derived from an EMBL/GenBank/DDBJ whole genome shotgun (WGS) entry which is preliminary data.</text>
</comment>
<sequence>MALYVSRTAFLNDGGLTAVPTSTLPDPNCTICFRPYRTGRTAPDDPCVEEAARLPCGHVLGLDCILQWTLSNTTCPYCRAELFPPPYKAHHAPLHHEPFDFFDDSVITHGGFAPFTTDFIDATSYEPADEWEQTWYRSVGVDEAYIPLGDYEDPLAPMQYEYEVHTVPSQDTVVEMLDDWLLDQPSRWQDRYESNRYPNRGEPQFQPYDDVDDWMDVNSWPCSDPHIRACCAESMDLCGDPHARAYYMESVELERMFKLELEQQIRSANADMVELEWQHEAWMGEYSMEKELGSDFDGYASEMELDFEFDEYASEMELDFDFDKFDIKDNHISYVSSQIAPLHEHPTKLNLHSILATHPLLTKTN</sequence>
<dbReference type="InterPro" id="IPR013083">
    <property type="entry name" value="Znf_RING/FYVE/PHD"/>
</dbReference>
<dbReference type="GO" id="GO:0008270">
    <property type="term" value="F:zinc ion binding"/>
    <property type="evidence" value="ECO:0007669"/>
    <property type="project" value="UniProtKB-KW"/>
</dbReference>
<feature type="domain" description="RING-type" evidence="2">
    <location>
        <begin position="29"/>
        <end position="79"/>
    </location>
</feature>
<dbReference type="InterPro" id="IPR001841">
    <property type="entry name" value="Znf_RING"/>
</dbReference>
<evidence type="ECO:0000256" key="1">
    <source>
        <dbReference type="PROSITE-ProRule" id="PRU00175"/>
    </source>
</evidence>
<evidence type="ECO:0000313" key="4">
    <source>
        <dbReference type="Proteomes" id="UP000481861"/>
    </source>
</evidence>
<dbReference type="Gene3D" id="3.30.40.10">
    <property type="entry name" value="Zinc/RING finger domain, C3HC4 (zinc finger)"/>
    <property type="match status" value="1"/>
</dbReference>
<name>A0A7C8MJZ4_9PLEO</name>
<dbReference type="OrthoDB" id="2849579at2759"/>
<keyword evidence="1" id="KW-0479">Metal-binding</keyword>
<gene>
    <name evidence="3" type="ORF">BDV95DRAFT_590063</name>
</gene>
<accession>A0A7C8MJZ4</accession>
<keyword evidence="1" id="KW-0863">Zinc-finger</keyword>
<keyword evidence="1" id="KW-0862">Zinc</keyword>
<protein>
    <recommendedName>
        <fullName evidence="2">RING-type domain-containing protein</fullName>
    </recommendedName>
</protein>
<organism evidence="3 4">
    <name type="scientific">Massariosphaeria phaeospora</name>
    <dbReference type="NCBI Taxonomy" id="100035"/>
    <lineage>
        <taxon>Eukaryota</taxon>
        <taxon>Fungi</taxon>
        <taxon>Dikarya</taxon>
        <taxon>Ascomycota</taxon>
        <taxon>Pezizomycotina</taxon>
        <taxon>Dothideomycetes</taxon>
        <taxon>Pleosporomycetidae</taxon>
        <taxon>Pleosporales</taxon>
        <taxon>Pleosporales incertae sedis</taxon>
        <taxon>Massariosphaeria</taxon>
    </lineage>
</organism>
<reference evidence="3 4" key="1">
    <citation type="submission" date="2020-01" db="EMBL/GenBank/DDBJ databases">
        <authorList>
            <consortium name="DOE Joint Genome Institute"/>
            <person name="Haridas S."/>
            <person name="Albert R."/>
            <person name="Binder M."/>
            <person name="Bloem J."/>
            <person name="Labutti K."/>
            <person name="Salamov A."/>
            <person name="Andreopoulos B."/>
            <person name="Baker S.E."/>
            <person name="Barry K."/>
            <person name="Bills G."/>
            <person name="Bluhm B.H."/>
            <person name="Cannon C."/>
            <person name="Castanera R."/>
            <person name="Culley D.E."/>
            <person name="Daum C."/>
            <person name="Ezra D."/>
            <person name="Gonzalez J.B."/>
            <person name="Henrissat B."/>
            <person name="Kuo A."/>
            <person name="Liang C."/>
            <person name="Lipzen A."/>
            <person name="Lutzoni F."/>
            <person name="Magnuson J."/>
            <person name="Mondo S."/>
            <person name="Nolan M."/>
            <person name="Ohm R."/>
            <person name="Pangilinan J."/>
            <person name="Park H.-J.H."/>
            <person name="Ramirez L."/>
            <person name="Alfaro M."/>
            <person name="Sun H."/>
            <person name="Tritt A."/>
            <person name="Yoshinaga Y."/>
            <person name="Zwiers L.-H.L."/>
            <person name="Turgeon B.G."/>
            <person name="Goodwin S.B."/>
            <person name="Spatafora J.W."/>
            <person name="Crous P.W."/>
            <person name="Grigoriev I.V."/>
        </authorList>
    </citation>
    <scope>NUCLEOTIDE SEQUENCE [LARGE SCALE GENOMIC DNA]</scope>
    <source>
        <strain evidence="3 4">CBS 611.86</strain>
    </source>
</reference>
<dbReference type="SUPFAM" id="SSF57850">
    <property type="entry name" value="RING/U-box"/>
    <property type="match status" value="1"/>
</dbReference>
<dbReference type="PROSITE" id="PS50089">
    <property type="entry name" value="ZF_RING_2"/>
    <property type="match status" value="1"/>
</dbReference>